<keyword evidence="9" id="KW-0282">Flagellum</keyword>
<dbReference type="STRING" id="28094.SAMN06295900_103402"/>
<organism evidence="9 10">
    <name type="scientific">Trinickia caryophylli</name>
    <name type="common">Paraburkholderia caryophylli</name>
    <dbReference type="NCBI Taxonomy" id="28094"/>
    <lineage>
        <taxon>Bacteria</taxon>
        <taxon>Pseudomonadati</taxon>
        <taxon>Pseudomonadota</taxon>
        <taxon>Betaproteobacteria</taxon>
        <taxon>Burkholderiales</taxon>
        <taxon>Burkholderiaceae</taxon>
        <taxon>Trinickia</taxon>
    </lineage>
</organism>
<evidence type="ECO:0000256" key="7">
    <source>
        <dbReference type="ARBA" id="ARBA00023163"/>
    </source>
</evidence>
<sequence>MNSCDTSESIREINMSYLSLVQRMLRENRESGIEVLGISAPVADLLTGLSQAQALKLASRDQLICFFRFNDHAVLGGLGAPATAAPVVQDALLAAAA</sequence>
<name>A0A1X7DMT4_TRICW</name>
<dbReference type="GO" id="GO:0003677">
    <property type="term" value="F:DNA binding"/>
    <property type="evidence" value="ECO:0007669"/>
    <property type="project" value="UniProtKB-KW"/>
</dbReference>
<dbReference type="Gene3D" id="1.10.4000.10">
    <property type="entry name" value="Flagellar transcriptional activator FlhD"/>
    <property type="match status" value="1"/>
</dbReference>
<accession>A0A1X7DMT4</accession>
<dbReference type="RefSeq" id="WP_085226244.1">
    <property type="nucleotide sequence ID" value="NZ_BSQD01000003.1"/>
</dbReference>
<proteinExistence type="predicted"/>
<keyword evidence="9" id="KW-0966">Cell projection</keyword>
<dbReference type="Proteomes" id="UP000192911">
    <property type="component" value="Unassembled WGS sequence"/>
</dbReference>
<protein>
    <submittedName>
        <fullName evidence="9">Flagellar transcriptional activator FlhD</fullName>
    </submittedName>
</protein>
<dbReference type="OrthoDB" id="9133286at2"/>
<evidence type="ECO:0000313" key="10">
    <source>
        <dbReference type="Proteomes" id="UP000192911"/>
    </source>
</evidence>
<keyword evidence="6" id="KW-0010">Activator</keyword>
<dbReference type="EMBL" id="FXAH01000003">
    <property type="protein sequence ID" value="SMF18061.1"/>
    <property type="molecule type" value="Genomic_DNA"/>
</dbReference>
<evidence type="ECO:0000313" key="9">
    <source>
        <dbReference type="EMBL" id="SMF18061.1"/>
    </source>
</evidence>
<keyword evidence="4" id="KW-0238">DNA-binding</keyword>
<evidence type="ECO:0000256" key="8">
    <source>
        <dbReference type="ARBA" id="ARBA00025431"/>
    </source>
</evidence>
<keyword evidence="3" id="KW-0805">Transcription regulation</keyword>
<reference evidence="10" key="1">
    <citation type="submission" date="2017-04" db="EMBL/GenBank/DDBJ databases">
        <authorList>
            <person name="Varghese N."/>
            <person name="Submissions S."/>
        </authorList>
    </citation>
    <scope>NUCLEOTIDE SEQUENCE [LARGE SCALE GENOMIC DNA]</scope>
    <source>
        <strain evidence="10">Ballard 720</strain>
    </source>
</reference>
<dbReference type="GO" id="GO:0044780">
    <property type="term" value="P:bacterial-type flagellum assembly"/>
    <property type="evidence" value="ECO:0007669"/>
    <property type="project" value="InterPro"/>
</dbReference>
<dbReference type="InterPro" id="IPR036194">
    <property type="entry name" value="FlhD_sf"/>
</dbReference>
<evidence type="ECO:0000256" key="3">
    <source>
        <dbReference type="ARBA" id="ARBA00023015"/>
    </source>
</evidence>
<evidence type="ECO:0000256" key="1">
    <source>
        <dbReference type="ARBA" id="ARBA00022490"/>
    </source>
</evidence>
<evidence type="ECO:0000256" key="5">
    <source>
        <dbReference type="ARBA" id="ARBA00023157"/>
    </source>
</evidence>
<evidence type="ECO:0000256" key="2">
    <source>
        <dbReference type="ARBA" id="ARBA00022795"/>
    </source>
</evidence>
<dbReference type="GO" id="GO:0045893">
    <property type="term" value="P:positive regulation of DNA-templated transcription"/>
    <property type="evidence" value="ECO:0007669"/>
    <property type="project" value="InterPro"/>
</dbReference>
<dbReference type="GeneID" id="95548388"/>
<keyword evidence="7" id="KW-0804">Transcription</keyword>
<dbReference type="AlphaFoldDB" id="A0A1X7DMT4"/>
<dbReference type="Pfam" id="PF05247">
    <property type="entry name" value="FlhD"/>
    <property type="match status" value="1"/>
</dbReference>
<keyword evidence="2" id="KW-1005">Bacterial flagellum biogenesis</keyword>
<dbReference type="SUPFAM" id="SSF63592">
    <property type="entry name" value="Flagellar transcriptional activator FlhD"/>
    <property type="match status" value="1"/>
</dbReference>
<gene>
    <name evidence="9" type="ORF">SAMN06295900_103402</name>
</gene>
<keyword evidence="5" id="KW-1015">Disulfide bond</keyword>
<comment type="function">
    <text evidence="8">Functions in complex with FlhC as a master transcriptional regulator that regulates transcription of several flagellar and non-flagellar operons by binding to their promoter region. Activates expression of class 2 flagellar genes, including fliA, which is a flagellum-specific sigma factor that turns on the class 3 genes. Also regulates genes whose products function in a variety of physiological pathways.</text>
</comment>
<keyword evidence="1" id="KW-0963">Cytoplasm</keyword>
<dbReference type="InterPro" id="IPR023559">
    <property type="entry name" value="Flagellar_FlhD"/>
</dbReference>
<evidence type="ECO:0000256" key="4">
    <source>
        <dbReference type="ARBA" id="ARBA00023125"/>
    </source>
</evidence>
<keyword evidence="9" id="KW-0969">Cilium</keyword>
<evidence type="ECO:0000256" key="6">
    <source>
        <dbReference type="ARBA" id="ARBA00023159"/>
    </source>
</evidence>
<keyword evidence="10" id="KW-1185">Reference proteome</keyword>